<dbReference type="Ensembl" id="ENSACLT00000044309.1">
    <property type="protein sequence ID" value="ENSACLP00000075281.1"/>
    <property type="gene ID" value="ENSACLG00000010933.2"/>
</dbReference>
<protein>
    <recommendedName>
        <fullName evidence="5">Fibronectin type-III domain-containing protein</fullName>
    </recommendedName>
</protein>
<dbReference type="Proteomes" id="UP000265100">
    <property type="component" value="Chromosome 3"/>
</dbReference>
<keyword evidence="2" id="KW-0812">Transmembrane</keyword>
<name>A0AAX7VG97_ASTCA</name>
<evidence type="ECO:0008006" key="5">
    <source>
        <dbReference type="Google" id="ProtNLM"/>
    </source>
</evidence>
<reference evidence="3" key="4">
    <citation type="submission" date="2025-09" db="UniProtKB">
        <authorList>
            <consortium name="Ensembl"/>
        </authorList>
    </citation>
    <scope>IDENTIFICATION</scope>
</reference>
<feature type="transmembrane region" description="Helical" evidence="2">
    <location>
        <begin position="250"/>
        <end position="272"/>
    </location>
</feature>
<sequence>FSVPSSQEAGSESRSETWQTSLCFCLLNSCDHTESEKQGTPFQERFPRSPHNRNSGDRKFSGGELNTRDQQDVPKFVSSVLPVSDDRVQSRSEDEWDEIVSGIEECPSYTYTDDLRTGCYLPVSTQHIISVLFNTTLNNKTVRNTFLKRLIRFVRPPPLNWKVEKSGNQFNITWYPPEVIAQDEWEYIINYTKCGQLKSPIILKEKTSHELDRVPHCSYSMAIKAKYGEKGETPWTDQQYFEADSGFSPLVFLAITVPLVVATLTVLTVMCYQKNKDTIFPKVPEPRDLLSDICDNNNKTALCNFQAMAVEEDNCKIALVVEPKINKPDW</sequence>
<dbReference type="SUPFAM" id="SSF49265">
    <property type="entry name" value="Fibronectin type III"/>
    <property type="match status" value="1"/>
</dbReference>
<dbReference type="InterPro" id="IPR013783">
    <property type="entry name" value="Ig-like_fold"/>
</dbReference>
<reference evidence="3 4" key="1">
    <citation type="submission" date="2018-05" db="EMBL/GenBank/DDBJ databases">
        <authorList>
            <person name="Datahose"/>
        </authorList>
    </citation>
    <scope>NUCLEOTIDE SEQUENCE</scope>
</reference>
<feature type="region of interest" description="Disordered" evidence="1">
    <location>
        <begin position="33"/>
        <end position="68"/>
    </location>
</feature>
<dbReference type="GeneTree" id="ENSGT00910000145429"/>
<evidence type="ECO:0000256" key="1">
    <source>
        <dbReference type="SAM" id="MobiDB-lite"/>
    </source>
</evidence>
<evidence type="ECO:0000313" key="3">
    <source>
        <dbReference type="Ensembl" id="ENSACLP00000075281.1"/>
    </source>
</evidence>
<dbReference type="Gene3D" id="2.60.40.10">
    <property type="entry name" value="Immunoglobulins"/>
    <property type="match status" value="1"/>
</dbReference>
<evidence type="ECO:0000256" key="2">
    <source>
        <dbReference type="SAM" id="Phobius"/>
    </source>
</evidence>
<keyword evidence="4" id="KW-1185">Reference proteome</keyword>
<proteinExistence type="predicted"/>
<keyword evidence="2" id="KW-0472">Membrane</keyword>
<reference evidence="3" key="3">
    <citation type="submission" date="2025-08" db="UniProtKB">
        <authorList>
            <consortium name="Ensembl"/>
        </authorList>
    </citation>
    <scope>IDENTIFICATION</scope>
</reference>
<organism evidence="3 4">
    <name type="scientific">Astatotilapia calliptera</name>
    <name type="common">Eastern happy</name>
    <name type="synonym">Chromis callipterus</name>
    <dbReference type="NCBI Taxonomy" id="8154"/>
    <lineage>
        <taxon>Eukaryota</taxon>
        <taxon>Metazoa</taxon>
        <taxon>Chordata</taxon>
        <taxon>Craniata</taxon>
        <taxon>Vertebrata</taxon>
        <taxon>Euteleostomi</taxon>
        <taxon>Actinopterygii</taxon>
        <taxon>Neopterygii</taxon>
        <taxon>Teleostei</taxon>
        <taxon>Neoteleostei</taxon>
        <taxon>Acanthomorphata</taxon>
        <taxon>Ovalentaria</taxon>
        <taxon>Cichlomorphae</taxon>
        <taxon>Cichliformes</taxon>
        <taxon>Cichlidae</taxon>
        <taxon>African cichlids</taxon>
        <taxon>Pseudocrenilabrinae</taxon>
        <taxon>Haplochromini</taxon>
        <taxon>Astatotilapia</taxon>
    </lineage>
</organism>
<feature type="compositionally biased region" description="Basic and acidic residues" evidence="1">
    <location>
        <begin position="54"/>
        <end position="68"/>
    </location>
</feature>
<reference evidence="4" key="2">
    <citation type="submission" date="2023-03" db="EMBL/GenBank/DDBJ databases">
        <authorList>
            <consortium name="Wellcome Sanger Institute Data Sharing"/>
        </authorList>
    </citation>
    <scope>NUCLEOTIDE SEQUENCE [LARGE SCALE GENOMIC DNA]</scope>
</reference>
<evidence type="ECO:0000313" key="4">
    <source>
        <dbReference type="Proteomes" id="UP000265100"/>
    </source>
</evidence>
<keyword evidence="2" id="KW-1133">Transmembrane helix</keyword>
<accession>A0AAX7VG97</accession>
<dbReference type="AlphaFoldDB" id="A0AAX7VG97"/>
<dbReference type="InterPro" id="IPR036116">
    <property type="entry name" value="FN3_sf"/>
</dbReference>